<feature type="compositionally biased region" description="Polar residues" evidence="4">
    <location>
        <begin position="413"/>
        <end position="426"/>
    </location>
</feature>
<evidence type="ECO:0000313" key="5">
    <source>
        <dbReference type="Proteomes" id="UP001652625"/>
    </source>
</evidence>
<dbReference type="PANTHER" id="PTHR16308">
    <property type="entry name" value="UBIQUITIN ASSOCIATED PROTEIN 2-LIKE/LINGERER"/>
    <property type="match status" value="1"/>
</dbReference>
<dbReference type="SUPFAM" id="SSF46934">
    <property type="entry name" value="UBA-like"/>
    <property type="match status" value="1"/>
</dbReference>
<dbReference type="InterPro" id="IPR051833">
    <property type="entry name" value="TC-DDR_regulator"/>
</dbReference>
<proteinExistence type="predicted"/>
<comment type="subcellular location">
    <subcellularLocation>
        <location evidence="1">Cytoplasm</location>
    </subcellularLocation>
</comment>
<feature type="compositionally biased region" description="Basic and acidic residues" evidence="4">
    <location>
        <begin position="143"/>
        <end position="162"/>
    </location>
</feature>
<dbReference type="Gene3D" id="1.10.8.10">
    <property type="entry name" value="DNA helicase RuvA subunit, C-terminal domain"/>
    <property type="match status" value="1"/>
</dbReference>
<dbReference type="Proteomes" id="UP001652625">
    <property type="component" value="Chromosome 13"/>
</dbReference>
<name>A0ABM4DEJ1_HYDVU</name>
<accession>A0ABM4DEJ1</accession>
<protein>
    <submittedName>
        <fullName evidence="6">Ubiquitin-associated protein 2-like isoform X2</fullName>
    </submittedName>
</protein>
<feature type="compositionally biased region" description="Gly residues" evidence="4">
    <location>
        <begin position="184"/>
        <end position="209"/>
    </location>
</feature>
<reference evidence="6" key="1">
    <citation type="submission" date="2025-08" db="UniProtKB">
        <authorList>
            <consortium name="RefSeq"/>
        </authorList>
    </citation>
    <scope>IDENTIFICATION</scope>
</reference>
<keyword evidence="2" id="KW-0963">Cytoplasm</keyword>
<evidence type="ECO:0000313" key="6">
    <source>
        <dbReference type="RefSeq" id="XP_065672836.1"/>
    </source>
</evidence>
<keyword evidence="5" id="KW-1185">Reference proteome</keyword>
<evidence type="ECO:0000256" key="2">
    <source>
        <dbReference type="ARBA" id="ARBA00022490"/>
    </source>
</evidence>
<organism evidence="5 6">
    <name type="scientific">Hydra vulgaris</name>
    <name type="common">Hydra</name>
    <name type="synonym">Hydra attenuata</name>
    <dbReference type="NCBI Taxonomy" id="6087"/>
    <lineage>
        <taxon>Eukaryota</taxon>
        <taxon>Metazoa</taxon>
        <taxon>Cnidaria</taxon>
        <taxon>Hydrozoa</taxon>
        <taxon>Hydroidolina</taxon>
        <taxon>Anthoathecata</taxon>
        <taxon>Aplanulata</taxon>
        <taxon>Hydridae</taxon>
        <taxon>Hydra</taxon>
    </lineage>
</organism>
<dbReference type="InterPro" id="IPR009060">
    <property type="entry name" value="UBA-like_sf"/>
</dbReference>
<dbReference type="RefSeq" id="XP_065672836.1">
    <property type="nucleotide sequence ID" value="XM_065816764.1"/>
</dbReference>
<sequence>MKDNRSQVLAGSDDVLIDKKLATEEQIRNAKLFQINTKDDIIVQKQLKEIAEITQKNPDIIALALHDANYDTSIAIGFILEGRYDSTQCDWQTTATKKGKKVLGYSDKSVEVEEKEQKPSKNYSKDKSNKDGKSWITQPLIEKQGKNNETERFDIKKNEVKTEVNNFTNEHGRGRGRGSRGRGNFRGGRGGRSGVGRGSFGRGGFGRGGMAFQSPSRQNKHGPVKGGRAQKLQKFENGENDEESWECEAKHNEDSDDNKDWLGPTEDLNQTEYPNEDFSKEESAQLSDSSLPSDNNWAQMNGMDSSMQWNTTINDGKYVPENVDAAIICSIPPSSTCGEVTSYQHTNDLSRYITAAASNQFPSSHHEGSLVVTSLNNRVFSQAMSSMPESNHRLLSSMPVVTGVTESHKLEQEQLQSPKLSLSHQTRSQKPKKVHKSNLVPSQPVVMPRTTHMVADIEEQLLGLEFGSGPISPVQSKITEKSLLPATLSASSTENILIDNRHSKAEVLSSSSLLQQHRVPSTQLDPTQIVTSKVDIPKTPPGFKPLTQQNYANSSHNLAHMVSESNSFATSDSTPLTVFSRNGTLSSNVVDQYSLGPNLKGNDVYQRDSSLASSKSIQEQNVLTEQQYINYSREEEREQALAEKRAFAKVKSITKQKQLELQRDQIIEELTRKNLTTEFSDKHLSDPIMAMSDASIKKNLPGSNVSSSMKSTSNITGVLPQAAYSTSAVSSEMLDLASVTNIQTSSKLQDETVVGSHALHPHLNIYSGVQPGMHPAYQHQPIHHSYNFEELMQVQRVPVSPYPPYDVPIFQPLGGSSRDGLPYQGNDSKYSLTSTDETGNVVQATPHMATGNLTQQYLPSQYQYGLSVYAYQPGMMAQSYHPSVYQAKPVAAQFSSQYQSQQSGFVPNKFTATSSASHSSSPTVYKTQYQEPTKGFHSNQVTNLNSQHGLIHNQTPQHMTNVNHYMMSHSGQPQCYFPGQPFGKPPTANGHFCASWVCSPGVV</sequence>
<evidence type="ECO:0000256" key="3">
    <source>
        <dbReference type="ARBA" id="ARBA00022553"/>
    </source>
</evidence>
<keyword evidence="3" id="KW-0597">Phosphoprotein</keyword>
<evidence type="ECO:0000256" key="1">
    <source>
        <dbReference type="ARBA" id="ARBA00004496"/>
    </source>
</evidence>
<dbReference type="GeneID" id="100205913"/>
<dbReference type="CDD" id="cd14277">
    <property type="entry name" value="UBA_UBP2_like"/>
    <property type="match status" value="1"/>
</dbReference>
<feature type="compositionally biased region" description="Basic residues" evidence="4">
    <location>
        <begin position="427"/>
        <end position="436"/>
    </location>
</feature>
<feature type="compositionally biased region" description="Basic and acidic residues" evidence="4">
    <location>
        <begin position="109"/>
        <end position="133"/>
    </location>
</feature>
<feature type="region of interest" description="Disordered" evidence="4">
    <location>
        <begin position="410"/>
        <end position="438"/>
    </location>
</feature>
<gene>
    <name evidence="6" type="primary">LOC100205913</name>
</gene>
<evidence type="ECO:0000256" key="4">
    <source>
        <dbReference type="SAM" id="MobiDB-lite"/>
    </source>
</evidence>
<dbReference type="PANTHER" id="PTHR16308:SF13">
    <property type="entry name" value="PROTEIN LINGERER"/>
    <property type="match status" value="1"/>
</dbReference>
<feature type="region of interest" description="Disordered" evidence="4">
    <location>
        <begin position="109"/>
        <end position="300"/>
    </location>
</feature>
<feature type="compositionally biased region" description="Polar residues" evidence="4">
    <location>
        <begin position="284"/>
        <end position="300"/>
    </location>
</feature>